<keyword evidence="1" id="KW-0812">Transmembrane</keyword>
<keyword evidence="1" id="KW-1133">Transmembrane helix</keyword>
<accession>A0A438ELW3</accession>
<keyword evidence="1" id="KW-0472">Membrane</keyword>
<dbReference type="AlphaFoldDB" id="A0A438ELW3"/>
<name>A0A438ELW3_VITVI</name>
<comment type="caution">
    <text evidence="2">The sequence shown here is derived from an EMBL/GenBank/DDBJ whole genome shotgun (WGS) entry which is preliminary data.</text>
</comment>
<gene>
    <name evidence="2" type="primary">CALS9_14</name>
    <name evidence="2" type="ORF">CK203_098445</name>
</gene>
<feature type="transmembrane region" description="Helical" evidence="1">
    <location>
        <begin position="109"/>
        <end position="128"/>
    </location>
</feature>
<evidence type="ECO:0000313" key="3">
    <source>
        <dbReference type="Proteomes" id="UP000288805"/>
    </source>
</evidence>
<organism evidence="2 3">
    <name type="scientific">Vitis vinifera</name>
    <name type="common">Grape</name>
    <dbReference type="NCBI Taxonomy" id="29760"/>
    <lineage>
        <taxon>Eukaryota</taxon>
        <taxon>Viridiplantae</taxon>
        <taxon>Streptophyta</taxon>
        <taxon>Embryophyta</taxon>
        <taxon>Tracheophyta</taxon>
        <taxon>Spermatophyta</taxon>
        <taxon>Magnoliopsida</taxon>
        <taxon>eudicotyledons</taxon>
        <taxon>Gunneridae</taxon>
        <taxon>Pentapetalae</taxon>
        <taxon>rosids</taxon>
        <taxon>Vitales</taxon>
        <taxon>Vitaceae</taxon>
        <taxon>Viteae</taxon>
        <taxon>Vitis</taxon>
    </lineage>
</organism>
<proteinExistence type="predicted"/>
<evidence type="ECO:0000313" key="2">
    <source>
        <dbReference type="EMBL" id="RVW48618.1"/>
    </source>
</evidence>
<evidence type="ECO:0000256" key="1">
    <source>
        <dbReference type="SAM" id="Phobius"/>
    </source>
</evidence>
<dbReference type="Proteomes" id="UP000288805">
    <property type="component" value="Unassembled WGS sequence"/>
</dbReference>
<reference evidence="2 3" key="1">
    <citation type="journal article" date="2018" name="PLoS Genet.">
        <title>Population sequencing reveals clonal diversity and ancestral inbreeding in the grapevine cultivar Chardonnay.</title>
        <authorList>
            <person name="Roach M.J."/>
            <person name="Johnson D.L."/>
            <person name="Bohlmann J."/>
            <person name="van Vuuren H.J."/>
            <person name="Jones S.J."/>
            <person name="Pretorius I.S."/>
            <person name="Schmidt S.A."/>
            <person name="Borneman A.R."/>
        </authorList>
    </citation>
    <scope>NUCLEOTIDE SEQUENCE [LARGE SCALE GENOMIC DNA]</scope>
    <source>
        <strain evidence="3">cv. Chardonnay</strain>
        <tissue evidence="2">Leaf</tissue>
    </source>
</reference>
<feature type="transmembrane region" description="Helical" evidence="1">
    <location>
        <begin position="135"/>
        <end position="154"/>
    </location>
</feature>
<protein>
    <submittedName>
        <fullName evidence="2">Callose synthase 9</fullName>
    </submittedName>
</protein>
<sequence>MRVYRDEKDKVLCIESKSGKFLELGDLVSFLMSVIWSSHMPPTVSFFAWKLKRVMESDAAMTEDLIAYNIIPLDAPTITNAIVSFPEVQAAVSALKYFKAYQNCPGTFLYLRQGTLICLIFCSAFLDFRFDSMTVAFGVVSSVLILSDLCYLLVLEFQCDIV</sequence>
<dbReference type="EMBL" id="QGNW01001248">
    <property type="protein sequence ID" value="RVW48618.1"/>
    <property type="molecule type" value="Genomic_DNA"/>
</dbReference>